<feature type="compositionally biased region" description="Basic residues" evidence="1">
    <location>
        <begin position="9"/>
        <end position="25"/>
    </location>
</feature>
<gene>
    <name evidence="3" type="ORF">pkur_cds_871</name>
</gene>
<proteinExistence type="predicted"/>
<protein>
    <submittedName>
        <fullName evidence="3">Ankyrin repeat protein</fullName>
    </submittedName>
</protein>
<sequence length="437" mass="47288">MSTSTRGDGRRHRRRRASRRCHKKKRAHAKHDGWFADHVLACCAPSARSGGSAKRPALFDNLPDELVAAILAFVPCIDLCRDGARVCKRWRAIVYDATALGRPLCASAAARRSFFQGSLMAGKCGFGIDDFIRNGLQRTRRNRPTVVLMRALAAYRGHVNCMARLNAHKWYDGACLIPAAAYGHLGVIKYAHENGCPWHHGVCEAAEAYGHVDCLRYAHGAGCHWSGECDEAASGGHTDVLRYAKEKGLGGGELACRYAAAGGHVDTLRYACENGWETCTATPAYAARRGHLDVLKYVHESGAEWKCDTVWGAAEEGHIDCLDYLLKNGCPGFDEQACGGAASAGQMATLRWLRAQGCPWDESACASAAGGGHLGVLGWLRSNGCPWDRETVRGAAFHGHSDCLAYAIDNGCPFEDGDNMHDVVAADITRRLDALFG</sequence>
<dbReference type="PROSITE" id="PS50181">
    <property type="entry name" value="FBOX"/>
    <property type="match status" value="1"/>
</dbReference>
<dbReference type="SUPFAM" id="SSF81383">
    <property type="entry name" value="F-box domain"/>
    <property type="match status" value="1"/>
</dbReference>
<dbReference type="Pfam" id="PF12937">
    <property type="entry name" value="F-box-like"/>
    <property type="match status" value="1"/>
</dbReference>
<dbReference type="InterPro" id="IPR036770">
    <property type="entry name" value="Ankyrin_rpt-contain_sf"/>
</dbReference>
<dbReference type="EMBL" id="ON887157">
    <property type="protein sequence ID" value="WBR15045.1"/>
    <property type="molecule type" value="Genomic_DNA"/>
</dbReference>
<evidence type="ECO:0000313" key="3">
    <source>
        <dbReference type="EMBL" id="WBR15045.1"/>
    </source>
</evidence>
<feature type="domain" description="F-box" evidence="2">
    <location>
        <begin position="56"/>
        <end position="104"/>
    </location>
</feature>
<dbReference type="Proteomes" id="UP001185135">
    <property type="component" value="Segment"/>
</dbReference>
<dbReference type="Gene3D" id="1.25.40.20">
    <property type="entry name" value="Ankyrin repeat-containing domain"/>
    <property type="match status" value="1"/>
</dbReference>
<dbReference type="PANTHER" id="PTHR46586">
    <property type="entry name" value="ANKYRIN REPEAT-CONTAINING PROTEIN"/>
    <property type="match status" value="1"/>
</dbReference>
<accession>A0AA95J724</accession>
<reference evidence="3" key="1">
    <citation type="submission" date="2022-06" db="EMBL/GenBank/DDBJ databases">
        <authorList>
            <person name="Legendre M."/>
            <person name="Claverie J.-M."/>
            <person name="Alempic J.-M."/>
            <person name="Abergel C."/>
        </authorList>
    </citation>
    <scope>NUCLEOTIDE SEQUENCE</scope>
    <source>
        <strain evidence="3">Kuranda</strain>
    </source>
</reference>
<dbReference type="InterPro" id="IPR001810">
    <property type="entry name" value="F-box_dom"/>
</dbReference>
<dbReference type="InterPro" id="IPR036047">
    <property type="entry name" value="F-box-like_dom_sf"/>
</dbReference>
<evidence type="ECO:0000256" key="1">
    <source>
        <dbReference type="SAM" id="MobiDB-lite"/>
    </source>
</evidence>
<dbReference type="PANTHER" id="PTHR46586:SF3">
    <property type="entry name" value="ANKYRIN REPEAT-CONTAINING PROTEIN"/>
    <property type="match status" value="1"/>
</dbReference>
<evidence type="ECO:0000259" key="2">
    <source>
        <dbReference type="PROSITE" id="PS50181"/>
    </source>
</evidence>
<dbReference type="SUPFAM" id="SSF48403">
    <property type="entry name" value="Ankyrin repeat"/>
    <property type="match status" value="1"/>
</dbReference>
<dbReference type="Gene3D" id="1.20.1280.50">
    <property type="match status" value="1"/>
</dbReference>
<organism evidence="3 4">
    <name type="scientific">Pandoravirus kuranda</name>
    <dbReference type="NCBI Taxonomy" id="3019033"/>
    <lineage>
        <taxon>Viruses</taxon>
        <taxon>Pandoravirus</taxon>
    </lineage>
</organism>
<feature type="region of interest" description="Disordered" evidence="1">
    <location>
        <begin position="1"/>
        <end position="25"/>
    </location>
</feature>
<evidence type="ECO:0000313" key="4">
    <source>
        <dbReference type="Proteomes" id="UP001185135"/>
    </source>
</evidence>
<name>A0AA95J724_9VIRU</name>
<dbReference type="InterPro" id="IPR052050">
    <property type="entry name" value="SecEffector_AnkRepeat"/>
</dbReference>